<keyword evidence="4" id="KW-1185">Reference proteome</keyword>
<comment type="caution">
    <text evidence="3">The sequence shown here is derived from an EMBL/GenBank/DDBJ whole genome shotgun (WGS) entry which is preliminary data.</text>
</comment>
<sequence>MRRFLASITLAATLTLAGCQNPDGTTDWGSTLALGAGAGLAAGLIAGSVGDDDNRGYRRHRHRRYDGGYRYGHGYGHGRHYHSRPYRHRGYGW</sequence>
<proteinExistence type="predicted"/>
<feature type="transmembrane region" description="Helical" evidence="1">
    <location>
        <begin position="29"/>
        <end position="49"/>
    </location>
</feature>
<dbReference type="PROSITE" id="PS51257">
    <property type="entry name" value="PROKAR_LIPOPROTEIN"/>
    <property type="match status" value="1"/>
</dbReference>
<evidence type="ECO:0000256" key="2">
    <source>
        <dbReference type="SAM" id="SignalP"/>
    </source>
</evidence>
<feature type="chain" id="PRO_5047331975" evidence="2">
    <location>
        <begin position="18"/>
        <end position="93"/>
    </location>
</feature>
<keyword evidence="1" id="KW-0812">Transmembrane</keyword>
<dbReference type="RefSeq" id="WP_120007361.1">
    <property type="nucleotide sequence ID" value="NZ_JALBUU010000004.1"/>
</dbReference>
<dbReference type="EMBL" id="JALBUU010000004">
    <property type="protein sequence ID" value="MCI0753104.1"/>
    <property type="molecule type" value="Genomic_DNA"/>
</dbReference>
<keyword evidence="1" id="KW-0472">Membrane</keyword>
<organism evidence="3 4">
    <name type="scientific">Teichococcus vastitatis</name>
    <dbReference type="NCBI Taxonomy" id="2307076"/>
    <lineage>
        <taxon>Bacteria</taxon>
        <taxon>Pseudomonadati</taxon>
        <taxon>Pseudomonadota</taxon>
        <taxon>Alphaproteobacteria</taxon>
        <taxon>Acetobacterales</taxon>
        <taxon>Roseomonadaceae</taxon>
        <taxon>Roseomonas</taxon>
    </lineage>
</organism>
<protein>
    <submittedName>
        <fullName evidence="3">Uncharacterized protein</fullName>
    </submittedName>
</protein>
<evidence type="ECO:0000313" key="3">
    <source>
        <dbReference type="EMBL" id="MCI0753104.1"/>
    </source>
</evidence>
<keyword evidence="1" id="KW-1133">Transmembrane helix</keyword>
<evidence type="ECO:0000256" key="1">
    <source>
        <dbReference type="SAM" id="Phobius"/>
    </source>
</evidence>
<name>A0ABS9W1C7_9PROT</name>
<feature type="signal peptide" evidence="2">
    <location>
        <begin position="1"/>
        <end position="17"/>
    </location>
</feature>
<gene>
    <name evidence="3" type="ORF">MON41_04920</name>
</gene>
<keyword evidence="2" id="KW-0732">Signal</keyword>
<reference evidence="3 4" key="1">
    <citation type="submission" date="2022-03" db="EMBL/GenBank/DDBJ databases">
        <title>Complete genome analysis of Roseomonas KG 17.1 : a prolific producer of plant growth promoters.</title>
        <authorList>
            <person name="Saadouli I."/>
            <person name="Najjari A."/>
            <person name="Mosbah A."/>
            <person name="Ouzari H.I."/>
        </authorList>
    </citation>
    <scope>NUCLEOTIDE SEQUENCE [LARGE SCALE GENOMIC DNA]</scope>
    <source>
        <strain evidence="3 4">KG17-1</strain>
    </source>
</reference>
<evidence type="ECO:0000313" key="4">
    <source>
        <dbReference type="Proteomes" id="UP001201985"/>
    </source>
</evidence>
<dbReference type="Proteomes" id="UP001201985">
    <property type="component" value="Unassembled WGS sequence"/>
</dbReference>
<accession>A0ABS9W1C7</accession>